<evidence type="ECO:0000313" key="2">
    <source>
        <dbReference type="Proteomes" id="UP001209803"/>
    </source>
</evidence>
<accession>A0ABY8EY78</accession>
<proteinExistence type="predicted"/>
<keyword evidence="2" id="KW-1185">Reference proteome</keyword>
<protein>
    <submittedName>
        <fullName evidence="1">Uncharacterized protein</fullName>
    </submittedName>
</protein>
<reference evidence="1 2" key="1">
    <citation type="submission" date="2023-03" db="EMBL/GenBank/DDBJ databases">
        <title>Roseibium porphyridii sp. nov. and Roseibium rhodosorbium sp. nov. isolated from marine algae, Porphyridium cruentum and Rhodosorus marinus, respectively.</title>
        <authorList>
            <person name="Lee M.W."/>
            <person name="Choi B.J."/>
            <person name="Lee J.K."/>
            <person name="Choi D.G."/>
            <person name="Baek J.H."/>
            <person name="Bayburt H."/>
            <person name="Kim J.M."/>
            <person name="Han D.M."/>
            <person name="Kim K.H."/>
            <person name="Jeon C.O."/>
        </authorList>
    </citation>
    <scope>NUCLEOTIDE SEQUENCE [LARGE SCALE GENOMIC DNA]</scope>
    <source>
        <strain evidence="1 2">KMA01</strain>
    </source>
</reference>
<dbReference type="EMBL" id="CP120863">
    <property type="protein sequence ID" value="WFE87771.1"/>
    <property type="molecule type" value="Genomic_DNA"/>
</dbReference>
<name>A0ABY8EY78_9HYPH</name>
<dbReference type="Proteomes" id="UP001209803">
    <property type="component" value="Chromosome"/>
</dbReference>
<sequence length="284" mass="32178">MAGSADILKHMLEEHVEVFREAAMLYEAAILVRRTNTATLQHIGKDYALPKRLDCKAKTADFDVLPLGSKPSATKRGCIAGLVVDPTLFGPSAYKEGRYPKAVGEWNNFKARLRPEMDSFFQQQTLTYIPHGGLYFVELNPKDPYYGCVKFAANSLIRAGKCIHGDFDLYGIVDMKEPERLLRVREERLGMEHARSPKFFDVQHYVNNKIGVTMVLHGSQETYASEHEDDELDIFFPNGRIAFAGPTGADIAEFYQTEFPGRTLFRKDDPAIEIKRRYVSPGEF</sequence>
<evidence type="ECO:0000313" key="1">
    <source>
        <dbReference type="EMBL" id="WFE87771.1"/>
    </source>
</evidence>
<dbReference type="RefSeq" id="WP_152502006.1">
    <property type="nucleotide sequence ID" value="NZ_CP120863.1"/>
</dbReference>
<gene>
    <name evidence="1" type="ORF">K1718_16575</name>
</gene>
<organism evidence="1 2">
    <name type="scientific">Roseibium porphyridii</name>
    <dbReference type="NCBI Taxonomy" id="2866279"/>
    <lineage>
        <taxon>Bacteria</taxon>
        <taxon>Pseudomonadati</taxon>
        <taxon>Pseudomonadota</taxon>
        <taxon>Alphaproteobacteria</taxon>
        <taxon>Hyphomicrobiales</taxon>
        <taxon>Stappiaceae</taxon>
        <taxon>Roseibium</taxon>
    </lineage>
</organism>